<keyword evidence="2" id="KW-0678">Repressor</keyword>
<dbReference type="EMBL" id="AUPZ01000005">
    <property type="protein sequence ID" value="EQB39838.1"/>
    <property type="molecule type" value="Genomic_DNA"/>
</dbReference>
<keyword evidence="2" id="KW-0810">Translation regulation</keyword>
<dbReference type="OrthoDB" id="9793681at2"/>
<dbReference type="HAMAP" id="MF_01477">
    <property type="entry name" value="Iojap_RsfS"/>
    <property type="match status" value="1"/>
</dbReference>
<dbReference type="STRING" id="1172190.M947_04475"/>
<proteinExistence type="inferred from homology"/>
<dbReference type="Proteomes" id="UP000015520">
    <property type="component" value="Unassembled WGS sequence"/>
</dbReference>
<dbReference type="RefSeq" id="WP_021287166.1">
    <property type="nucleotide sequence ID" value="NZ_AUPZ01000005.1"/>
</dbReference>
<dbReference type="InterPro" id="IPR043519">
    <property type="entry name" value="NT_sf"/>
</dbReference>
<sequence>MQSRIQTIVNSLDKNKAESIEVFDLREKNYFVEYAIIASSLGAKHTSALLNHIKTDLKPTETFMHVDESEDWVVIDLGDILIHIMTPEYRVKYDMESFLTSLSDGKEGNTL</sequence>
<name>T0L203_9BACT</name>
<reference evidence="3 4" key="1">
    <citation type="submission" date="2013-07" db="EMBL/GenBank/DDBJ databases">
        <title>Sulfurimonas hongkongensis AST-10 Genome Sequencing.</title>
        <authorList>
            <person name="Cai L."/>
            <person name="Zhang T."/>
        </authorList>
    </citation>
    <scope>NUCLEOTIDE SEQUENCE [LARGE SCALE GENOMIC DNA]</scope>
    <source>
        <strain evidence="3 4">AST-10</strain>
    </source>
</reference>
<dbReference type="GO" id="GO:0017148">
    <property type="term" value="P:negative regulation of translation"/>
    <property type="evidence" value="ECO:0007669"/>
    <property type="project" value="UniProtKB-UniRule"/>
</dbReference>
<keyword evidence="2" id="KW-0963">Cytoplasm</keyword>
<dbReference type="Pfam" id="PF02410">
    <property type="entry name" value="RsfS"/>
    <property type="match status" value="1"/>
</dbReference>
<comment type="caution">
    <text evidence="3">The sequence shown here is derived from an EMBL/GenBank/DDBJ whole genome shotgun (WGS) entry which is preliminary data.</text>
</comment>
<dbReference type="Gene3D" id="3.30.460.10">
    <property type="entry name" value="Beta Polymerase, domain 2"/>
    <property type="match status" value="1"/>
</dbReference>
<dbReference type="GO" id="GO:0090071">
    <property type="term" value="P:negative regulation of ribosome biogenesis"/>
    <property type="evidence" value="ECO:0007669"/>
    <property type="project" value="UniProtKB-UniRule"/>
</dbReference>
<dbReference type="GO" id="GO:0043023">
    <property type="term" value="F:ribosomal large subunit binding"/>
    <property type="evidence" value="ECO:0007669"/>
    <property type="project" value="TreeGrafter"/>
</dbReference>
<comment type="subcellular location">
    <subcellularLocation>
        <location evidence="2">Cytoplasm</location>
    </subcellularLocation>
</comment>
<dbReference type="PANTHER" id="PTHR21043:SF0">
    <property type="entry name" value="MITOCHONDRIAL ASSEMBLY OF RIBOSOMAL LARGE SUBUNIT PROTEIN 1"/>
    <property type="match status" value="1"/>
</dbReference>
<dbReference type="InterPro" id="IPR004394">
    <property type="entry name" value="Iojap/RsfS/C7orf30"/>
</dbReference>
<comment type="similarity">
    <text evidence="1 2">Belongs to the Iojap/RsfS family.</text>
</comment>
<comment type="subunit">
    <text evidence="2">Interacts with ribosomal protein uL14 (rplN).</text>
</comment>
<organism evidence="3 4">
    <name type="scientific">Sulfurimonas hongkongensis</name>
    <dbReference type="NCBI Taxonomy" id="1172190"/>
    <lineage>
        <taxon>Bacteria</taxon>
        <taxon>Pseudomonadati</taxon>
        <taxon>Campylobacterota</taxon>
        <taxon>Epsilonproteobacteria</taxon>
        <taxon>Campylobacterales</taxon>
        <taxon>Sulfurimonadaceae</taxon>
        <taxon>Sulfurimonas</taxon>
    </lineage>
</organism>
<evidence type="ECO:0000256" key="1">
    <source>
        <dbReference type="ARBA" id="ARBA00010574"/>
    </source>
</evidence>
<evidence type="ECO:0000313" key="3">
    <source>
        <dbReference type="EMBL" id="EQB39838.1"/>
    </source>
</evidence>
<dbReference type="PANTHER" id="PTHR21043">
    <property type="entry name" value="IOJAP SUPERFAMILY ORTHOLOG"/>
    <property type="match status" value="1"/>
</dbReference>
<dbReference type="PATRIC" id="fig|1172190.3.peg.873"/>
<comment type="function">
    <text evidence="2">Functions as a ribosomal silencing factor. Interacts with ribosomal protein uL14 (rplN), blocking formation of intersubunit bridge B8. Prevents association of the 30S and 50S ribosomal subunits and the formation of functional ribosomes, thus repressing translation.</text>
</comment>
<accession>T0L203</accession>
<dbReference type="eggNOG" id="COG0799">
    <property type="taxonomic scope" value="Bacteria"/>
</dbReference>
<evidence type="ECO:0000256" key="2">
    <source>
        <dbReference type="HAMAP-Rule" id="MF_01477"/>
    </source>
</evidence>
<dbReference type="GO" id="GO:0005737">
    <property type="term" value="C:cytoplasm"/>
    <property type="evidence" value="ECO:0007669"/>
    <property type="project" value="UniProtKB-SubCell"/>
</dbReference>
<dbReference type="SUPFAM" id="SSF81301">
    <property type="entry name" value="Nucleotidyltransferase"/>
    <property type="match status" value="1"/>
</dbReference>
<evidence type="ECO:0000313" key="4">
    <source>
        <dbReference type="Proteomes" id="UP000015520"/>
    </source>
</evidence>
<keyword evidence="4" id="KW-1185">Reference proteome</keyword>
<gene>
    <name evidence="2" type="primary">rsfS</name>
    <name evidence="3" type="ORF">M947_04475</name>
</gene>
<dbReference type="NCBIfam" id="TIGR00090">
    <property type="entry name" value="rsfS_iojap_ybeB"/>
    <property type="match status" value="1"/>
</dbReference>
<dbReference type="GO" id="GO:0042256">
    <property type="term" value="P:cytosolic ribosome assembly"/>
    <property type="evidence" value="ECO:0007669"/>
    <property type="project" value="UniProtKB-UniRule"/>
</dbReference>
<protein>
    <recommendedName>
        <fullName evidence="2">Ribosomal silencing factor RsfS</fullName>
    </recommendedName>
</protein>
<dbReference type="AlphaFoldDB" id="T0L203"/>